<feature type="chain" id="PRO_5045651078" description="PepSY domain-containing protein" evidence="1">
    <location>
        <begin position="20"/>
        <end position="90"/>
    </location>
</feature>
<accession>A0ABV4M2F4</accession>
<organism evidence="2 3">
    <name type="scientific">Vibrio cortegadensis</name>
    <dbReference type="NCBI Taxonomy" id="1328770"/>
    <lineage>
        <taxon>Bacteria</taxon>
        <taxon>Pseudomonadati</taxon>
        <taxon>Pseudomonadota</taxon>
        <taxon>Gammaproteobacteria</taxon>
        <taxon>Vibrionales</taxon>
        <taxon>Vibrionaceae</taxon>
        <taxon>Vibrio</taxon>
    </lineage>
</organism>
<keyword evidence="1" id="KW-0732">Signal</keyword>
<proteinExistence type="predicted"/>
<evidence type="ECO:0008006" key="4">
    <source>
        <dbReference type="Google" id="ProtNLM"/>
    </source>
</evidence>
<comment type="caution">
    <text evidence="2">The sequence shown here is derived from an EMBL/GenBank/DDBJ whole genome shotgun (WGS) entry which is preliminary data.</text>
</comment>
<protein>
    <recommendedName>
        <fullName evidence="4">PepSY domain-containing protein</fullName>
    </recommendedName>
</protein>
<feature type="signal peptide" evidence="1">
    <location>
        <begin position="1"/>
        <end position="19"/>
    </location>
</feature>
<reference evidence="2 3" key="1">
    <citation type="submission" date="2024-06" db="EMBL/GenBank/DDBJ databases">
        <authorList>
            <person name="Steensen K."/>
            <person name="Seneca J."/>
            <person name="Bartlau N."/>
            <person name="Yu A.X."/>
            <person name="Polz M.F."/>
        </authorList>
    </citation>
    <scope>NUCLEOTIDE SEQUENCE [LARGE SCALE GENOMIC DNA]</scope>
    <source>
        <strain evidence="2 3">FF146</strain>
    </source>
</reference>
<sequence length="90" mass="9779">MNKLLTVTATLTLSFNAMAFGLPKVEAPSISTDTQNIVAALRVIQDGGIKCSKITDFKLASNVKGYQVECDDQKKYTLLDTDNGLILQVK</sequence>
<dbReference type="RefSeq" id="WP_171756035.1">
    <property type="nucleotide sequence ID" value="NZ_JBGOOT010000001.1"/>
</dbReference>
<keyword evidence="3" id="KW-1185">Reference proteome</keyword>
<dbReference type="EMBL" id="JBGOOT010000001">
    <property type="protein sequence ID" value="MEZ8193897.1"/>
    <property type="molecule type" value="Genomic_DNA"/>
</dbReference>
<evidence type="ECO:0000313" key="2">
    <source>
        <dbReference type="EMBL" id="MEZ8193897.1"/>
    </source>
</evidence>
<evidence type="ECO:0000256" key="1">
    <source>
        <dbReference type="SAM" id="SignalP"/>
    </source>
</evidence>
<name>A0ABV4M2F4_9VIBR</name>
<dbReference type="Proteomes" id="UP001569153">
    <property type="component" value="Unassembled WGS sequence"/>
</dbReference>
<gene>
    <name evidence="2" type="ORF">ACED38_03245</name>
</gene>
<evidence type="ECO:0000313" key="3">
    <source>
        <dbReference type="Proteomes" id="UP001569153"/>
    </source>
</evidence>